<feature type="compositionally biased region" description="Polar residues" evidence="2">
    <location>
        <begin position="263"/>
        <end position="277"/>
    </location>
</feature>
<organism evidence="4 5">
    <name type="scientific">Absidia repens</name>
    <dbReference type="NCBI Taxonomy" id="90262"/>
    <lineage>
        <taxon>Eukaryota</taxon>
        <taxon>Fungi</taxon>
        <taxon>Fungi incertae sedis</taxon>
        <taxon>Mucoromycota</taxon>
        <taxon>Mucoromycotina</taxon>
        <taxon>Mucoromycetes</taxon>
        <taxon>Mucorales</taxon>
        <taxon>Cunninghamellaceae</taxon>
        <taxon>Absidia</taxon>
    </lineage>
</organism>
<accession>A0A1X2IT86</accession>
<reference evidence="4 5" key="1">
    <citation type="submission" date="2016-07" db="EMBL/GenBank/DDBJ databases">
        <title>Pervasive Adenine N6-methylation of Active Genes in Fungi.</title>
        <authorList>
            <consortium name="DOE Joint Genome Institute"/>
            <person name="Mondo S.J."/>
            <person name="Dannebaum R.O."/>
            <person name="Kuo R.C."/>
            <person name="Labutti K."/>
            <person name="Haridas S."/>
            <person name="Kuo A."/>
            <person name="Salamov A."/>
            <person name="Ahrendt S.R."/>
            <person name="Lipzen A."/>
            <person name="Sullivan W."/>
            <person name="Andreopoulos W.B."/>
            <person name="Clum A."/>
            <person name="Lindquist E."/>
            <person name="Daum C."/>
            <person name="Ramamoorthy G.K."/>
            <person name="Gryganskyi A."/>
            <person name="Culley D."/>
            <person name="Magnuson J.K."/>
            <person name="James T.Y."/>
            <person name="O'Malley M.A."/>
            <person name="Stajich J.E."/>
            <person name="Spatafora J.W."/>
            <person name="Visel A."/>
            <person name="Grigoriev I.V."/>
        </authorList>
    </citation>
    <scope>NUCLEOTIDE SEQUENCE [LARGE SCALE GENOMIC DNA]</scope>
    <source>
        <strain evidence="4 5">NRRL 1336</strain>
    </source>
</reference>
<protein>
    <recommendedName>
        <fullName evidence="1">Nucleoside diphosphate kinase</fullName>
    </recommendedName>
</protein>
<feature type="region of interest" description="Disordered" evidence="2">
    <location>
        <begin position="324"/>
        <end position="427"/>
    </location>
</feature>
<keyword evidence="5" id="KW-1185">Reference proteome</keyword>
<evidence type="ECO:0000313" key="4">
    <source>
        <dbReference type="EMBL" id="ORZ22008.1"/>
    </source>
</evidence>
<comment type="caution">
    <text evidence="4">The sequence shown here is derived from an EMBL/GenBank/DDBJ whole genome shotgun (WGS) entry which is preliminary data.</text>
</comment>
<name>A0A1X2IT86_9FUNG</name>
<gene>
    <name evidence="4" type="ORF">BCR42DRAFT_160844</name>
</gene>
<feature type="compositionally biased region" description="Polar residues" evidence="2">
    <location>
        <begin position="1"/>
        <end position="15"/>
    </location>
</feature>
<evidence type="ECO:0000313" key="5">
    <source>
        <dbReference type="Proteomes" id="UP000193560"/>
    </source>
</evidence>
<dbReference type="Proteomes" id="UP000193560">
    <property type="component" value="Unassembled WGS sequence"/>
</dbReference>
<sequence>MTIENKNPTVDMTSDFQHEGRDTKTSENNGTTNSNASLTSAAATAAKGTIEQRDSGENQTQNKIASGGTSEQAGPQNTTMAATTSYLAQDCVLIIIMASSTVNKDTTIEKIKQKGYSVLGQHSLQLSSKHTSTLYAYNKLDTKPHYQKLYDRWMESSLSDPVQVAILGKENAVQSFQDLAKKQNSTKKNERIMDPDSVYVSTSQDNVKRDIELLFGTQESNDLGDHVSNATAEDNQDDTVTQTPVENVGGPLEKPISTEESNHQSTALSHKSNPSDTDSVDSDMAKSIYDISINRQQRPTVMTMAATTITSTTMATATFDVASPIETQPLPPPPPTTTTTSSSSSLKKDFTVPTSMPLENEVVEISSSSSLKVSTPADDDKCNNQSVDKSAVKMDTFQRQDSEISPTMSQKRAAATTESSKESSATVAATNITATIESTKEPTLPLPSEHTATTIEPPSVASINTTTTVETTREPSPSVPSEPIAATTESIIEQPSVTSMNAATVTETTKELSPSVQSETIATTTESIIVQPSVGSMNAATATETTKESSPSLQLRKQPRNHHHLCSRKPLLQLLKNRPLNQQL</sequence>
<evidence type="ECO:0000259" key="3">
    <source>
        <dbReference type="Pfam" id="PF00334"/>
    </source>
</evidence>
<feature type="domain" description="Nucleoside diphosphate kinase-like" evidence="3">
    <location>
        <begin position="105"/>
        <end position="218"/>
    </location>
</feature>
<feature type="compositionally biased region" description="Low complexity" evidence="2">
    <location>
        <begin position="413"/>
        <end position="427"/>
    </location>
</feature>
<feature type="region of interest" description="Disordered" evidence="2">
    <location>
        <begin position="219"/>
        <end position="282"/>
    </location>
</feature>
<dbReference type="EMBL" id="MCGE01000004">
    <property type="protein sequence ID" value="ORZ22008.1"/>
    <property type="molecule type" value="Genomic_DNA"/>
</dbReference>
<feature type="region of interest" description="Disordered" evidence="2">
    <location>
        <begin position="181"/>
        <end position="203"/>
    </location>
</feature>
<dbReference type="Gene3D" id="3.30.70.141">
    <property type="entry name" value="Nucleoside diphosphate kinase-like domain"/>
    <property type="match status" value="1"/>
</dbReference>
<dbReference type="OrthoDB" id="10641620at2759"/>
<feature type="region of interest" description="Disordered" evidence="2">
    <location>
        <begin position="532"/>
        <end position="563"/>
    </location>
</feature>
<feature type="compositionally biased region" description="Basic and acidic residues" evidence="2">
    <location>
        <begin position="16"/>
        <end position="25"/>
    </location>
</feature>
<feature type="compositionally biased region" description="Polar residues" evidence="2">
    <location>
        <begin position="57"/>
        <end position="77"/>
    </location>
</feature>
<proteinExistence type="predicted"/>
<feature type="compositionally biased region" description="Polar residues" evidence="2">
    <location>
        <begin position="228"/>
        <end position="245"/>
    </location>
</feature>
<dbReference type="SUPFAM" id="SSF54919">
    <property type="entry name" value="Nucleoside diphosphate kinase, NDK"/>
    <property type="match status" value="1"/>
</dbReference>
<feature type="compositionally biased region" description="Basic and acidic residues" evidence="2">
    <location>
        <begin position="390"/>
        <end position="402"/>
    </location>
</feature>
<dbReference type="InterPro" id="IPR036850">
    <property type="entry name" value="NDK-like_dom_sf"/>
</dbReference>
<dbReference type="AlphaFoldDB" id="A0A1X2IT86"/>
<dbReference type="Pfam" id="PF00334">
    <property type="entry name" value="NDK"/>
    <property type="match status" value="1"/>
</dbReference>
<feature type="compositionally biased region" description="Low complexity" evidence="2">
    <location>
        <begin position="28"/>
        <end position="46"/>
    </location>
</feature>
<dbReference type="InterPro" id="IPR034907">
    <property type="entry name" value="NDK-like_dom"/>
</dbReference>
<feature type="region of interest" description="Disordered" evidence="2">
    <location>
        <begin position="1"/>
        <end position="77"/>
    </location>
</feature>
<evidence type="ECO:0000256" key="2">
    <source>
        <dbReference type="SAM" id="MobiDB-lite"/>
    </source>
</evidence>
<evidence type="ECO:0000256" key="1">
    <source>
        <dbReference type="ARBA" id="ARBA00017632"/>
    </source>
</evidence>